<sequence>MKSVNLNGKNVKSLCLGYLKQYGWNGKDLKICAPNVHSLCLWGEMDFEGYMIEDRSCTFLERVELGFELKIENLVDDEALKKMLRIAGDLSEVKVLSVKYYCLQVCLLICGKVTLHIPCMHFLCVSFLRTVAA</sequence>
<evidence type="ECO:0000313" key="2">
    <source>
        <dbReference type="Proteomes" id="UP000006729"/>
    </source>
</evidence>
<dbReference type="Proteomes" id="UP000006729">
    <property type="component" value="Chromosome 19"/>
</dbReference>
<name>A0ACC0RKE5_POPTR</name>
<organism evidence="1 2">
    <name type="scientific">Populus trichocarpa</name>
    <name type="common">Western balsam poplar</name>
    <name type="synonym">Populus balsamifera subsp. trichocarpa</name>
    <dbReference type="NCBI Taxonomy" id="3694"/>
    <lineage>
        <taxon>Eukaryota</taxon>
        <taxon>Viridiplantae</taxon>
        <taxon>Streptophyta</taxon>
        <taxon>Embryophyta</taxon>
        <taxon>Tracheophyta</taxon>
        <taxon>Spermatophyta</taxon>
        <taxon>Magnoliopsida</taxon>
        <taxon>eudicotyledons</taxon>
        <taxon>Gunneridae</taxon>
        <taxon>Pentapetalae</taxon>
        <taxon>rosids</taxon>
        <taxon>fabids</taxon>
        <taxon>Malpighiales</taxon>
        <taxon>Salicaceae</taxon>
        <taxon>Saliceae</taxon>
        <taxon>Populus</taxon>
    </lineage>
</organism>
<keyword evidence="2" id="KW-1185">Reference proteome</keyword>
<reference evidence="1 2" key="1">
    <citation type="journal article" date="2006" name="Science">
        <title>The genome of black cottonwood, Populus trichocarpa (Torr. &amp; Gray).</title>
        <authorList>
            <person name="Tuskan G.A."/>
            <person name="Difazio S."/>
            <person name="Jansson S."/>
            <person name="Bohlmann J."/>
            <person name="Grigoriev I."/>
            <person name="Hellsten U."/>
            <person name="Putnam N."/>
            <person name="Ralph S."/>
            <person name="Rombauts S."/>
            <person name="Salamov A."/>
            <person name="Schein J."/>
            <person name="Sterck L."/>
            <person name="Aerts A."/>
            <person name="Bhalerao R.R."/>
            <person name="Bhalerao R.P."/>
            <person name="Blaudez D."/>
            <person name="Boerjan W."/>
            <person name="Brun A."/>
            <person name="Brunner A."/>
            <person name="Busov V."/>
            <person name="Campbell M."/>
            <person name="Carlson J."/>
            <person name="Chalot M."/>
            <person name="Chapman J."/>
            <person name="Chen G.L."/>
            <person name="Cooper D."/>
            <person name="Coutinho P.M."/>
            <person name="Couturier J."/>
            <person name="Covert S."/>
            <person name="Cronk Q."/>
            <person name="Cunningham R."/>
            <person name="Davis J."/>
            <person name="Degroeve S."/>
            <person name="Dejardin A."/>
            <person name="Depamphilis C."/>
            <person name="Detter J."/>
            <person name="Dirks B."/>
            <person name="Dubchak I."/>
            <person name="Duplessis S."/>
            <person name="Ehlting J."/>
            <person name="Ellis B."/>
            <person name="Gendler K."/>
            <person name="Goodstein D."/>
            <person name="Gribskov M."/>
            <person name="Grimwood J."/>
            <person name="Groover A."/>
            <person name="Gunter L."/>
            <person name="Hamberger B."/>
            <person name="Heinze B."/>
            <person name="Helariutta Y."/>
            <person name="Henrissat B."/>
            <person name="Holligan D."/>
            <person name="Holt R."/>
            <person name="Huang W."/>
            <person name="Islam-Faridi N."/>
            <person name="Jones S."/>
            <person name="Jones-Rhoades M."/>
            <person name="Jorgensen R."/>
            <person name="Joshi C."/>
            <person name="Kangasjarvi J."/>
            <person name="Karlsson J."/>
            <person name="Kelleher C."/>
            <person name="Kirkpatrick R."/>
            <person name="Kirst M."/>
            <person name="Kohler A."/>
            <person name="Kalluri U."/>
            <person name="Larimer F."/>
            <person name="Leebens-Mack J."/>
            <person name="Leple J.C."/>
            <person name="Locascio P."/>
            <person name="Lou Y."/>
            <person name="Lucas S."/>
            <person name="Martin F."/>
            <person name="Montanini B."/>
            <person name="Napoli C."/>
            <person name="Nelson D.R."/>
            <person name="Nelson C."/>
            <person name="Nieminen K."/>
            <person name="Nilsson O."/>
            <person name="Pereda V."/>
            <person name="Peter G."/>
            <person name="Philippe R."/>
            <person name="Pilate G."/>
            <person name="Poliakov A."/>
            <person name="Razumovskaya J."/>
            <person name="Richardson P."/>
            <person name="Rinaldi C."/>
            <person name="Ritland K."/>
            <person name="Rouze P."/>
            <person name="Ryaboy D."/>
            <person name="Schmutz J."/>
            <person name="Schrader J."/>
            <person name="Segerman B."/>
            <person name="Shin H."/>
            <person name="Siddiqui A."/>
            <person name="Sterky F."/>
            <person name="Terry A."/>
            <person name="Tsai C.J."/>
            <person name="Uberbacher E."/>
            <person name="Unneberg P."/>
            <person name="Vahala J."/>
            <person name="Wall K."/>
            <person name="Wessler S."/>
            <person name="Yang G."/>
            <person name="Yin T."/>
            <person name="Douglas C."/>
            <person name="Marra M."/>
            <person name="Sandberg G."/>
            <person name="Van de Peer Y."/>
            <person name="Rokhsar D."/>
        </authorList>
    </citation>
    <scope>NUCLEOTIDE SEQUENCE [LARGE SCALE GENOMIC DNA]</scope>
    <source>
        <strain evidence="2">cv. Nisqually</strain>
    </source>
</reference>
<proteinExistence type="predicted"/>
<gene>
    <name evidence="1" type="ORF">POPTR_019G108100v4</name>
</gene>
<comment type="caution">
    <text evidence="1">The sequence shown here is derived from an EMBL/GenBank/DDBJ whole genome shotgun (WGS) entry which is preliminary data.</text>
</comment>
<accession>A0ACC0RKE5</accession>
<protein>
    <submittedName>
        <fullName evidence="1">Uncharacterized protein</fullName>
    </submittedName>
</protein>
<evidence type="ECO:0000313" key="1">
    <source>
        <dbReference type="EMBL" id="KAI9377748.1"/>
    </source>
</evidence>
<dbReference type="EMBL" id="CM009308">
    <property type="protein sequence ID" value="KAI9377748.1"/>
    <property type="molecule type" value="Genomic_DNA"/>
</dbReference>